<comment type="caution">
    <text evidence="2">The sequence shown here is derived from an EMBL/GenBank/DDBJ whole genome shotgun (WGS) entry which is preliminary data.</text>
</comment>
<dbReference type="EMBL" id="JACIEZ010000004">
    <property type="protein sequence ID" value="MBB4065198.1"/>
    <property type="molecule type" value="Genomic_DNA"/>
</dbReference>
<dbReference type="SUPFAM" id="SSF55729">
    <property type="entry name" value="Acyl-CoA N-acyltransferases (Nat)"/>
    <property type="match status" value="1"/>
</dbReference>
<dbReference type="Pfam" id="PF13480">
    <property type="entry name" value="Acetyltransf_6"/>
    <property type="match status" value="1"/>
</dbReference>
<dbReference type="Proteomes" id="UP000528286">
    <property type="component" value="Unassembled WGS sequence"/>
</dbReference>
<dbReference type="InterPro" id="IPR038740">
    <property type="entry name" value="BioF2-like_GNAT_dom"/>
</dbReference>
<feature type="domain" description="BioF2-like acetyltransferase" evidence="1">
    <location>
        <begin position="224"/>
        <end position="349"/>
    </location>
</feature>
<gene>
    <name evidence="2" type="ORF">GGR23_002399</name>
</gene>
<proteinExistence type="predicted"/>
<dbReference type="RefSeq" id="WP_183366500.1">
    <property type="nucleotide sequence ID" value="NZ_JACIEZ010000004.1"/>
</dbReference>
<evidence type="ECO:0000313" key="3">
    <source>
        <dbReference type="Proteomes" id="UP000528286"/>
    </source>
</evidence>
<dbReference type="Gene3D" id="3.40.630.30">
    <property type="match status" value="1"/>
</dbReference>
<dbReference type="AlphaFoldDB" id="A0A7W6NKT4"/>
<keyword evidence="3" id="KW-1185">Reference proteome</keyword>
<organism evidence="2 3">
    <name type="scientific">Gellertiella hungarica</name>
    <dbReference type="NCBI Taxonomy" id="1572859"/>
    <lineage>
        <taxon>Bacteria</taxon>
        <taxon>Pseudomonadati</taxon>
        <taxon>Pseudomonadota</taxon>
        <taxon>Alphaproteobacteria</taxon>
        <taxon>Hyphomicrobiales</taxon>
        <taxon>Rhizobiaceae</taxon>
        <taxon>Gellertiella</taxon>
    </lineage>
</organism>
<dbReference type="InterPro" id="IPR016181">
    <property type="entry name" value="Acyl_CoA_acyltransferase"/>
</dbReference>
<evidence type="ECO:0000313" key="2">
    <source>
        <dbReference type="EMBL" id="MBB4065198.1"/>
    </source>
</evidence>
<reference evidence="2 3" key="1">
    <citation type="submission" date="2020-08" db="EMBL/GenBank/DDBJ databases">
        <title>Genomic Encyclopedia of Type Strains, Phase IV (KMG-IV): sequencing the most valuable type-strain genomes for metagenomic binning, comparative biology and taxonomic classification.</title>
        <authorList>
            <person name="Goeker M."/>
        </authorList>
    </citation>
    <scope>NUCLEOTIDE SEQUENCE [LARGE SCALE GENOMIC DNA]</scope>
    <source>
        <strain evidence="2 3">DSM 29853</strain>
    </source>
</reference>
<accession>A0A7W6NKT4</accession>
<protein>
    <recommendedName>
        <fullName evidence="1">BioF2-like acetyltransferase domain-containing protein</fullName>
    </recommendedName>
</protein>
<sequence>MPQFPPSSLNSPDSSANRILGGLAGVESSLPTPELQIQAAAPGLELCLYPARAGYHLQDEMDRLSNRAMEPNVFFTGRFLAPAMPRLEEKQVRLAILRDTSRNRSRARILLPYSIERPGFSIGAPIFRVWANHYGPLGTPLVDAEEAAHSIDTLMDVLARPECGLPSVMVLPDVRLGGNFVQLAKAVAISRNLPVAVTGSYMRPTLESYDDGPTYLRKTISSHHLHEMRRQRNHLSALGRLSYEVARQPADVRVRMEEFLALEARGWKGTKRTAMVLDRYRAAFAREAITNLAESDAVRIHTLDLNGRAVATMIVFIVSGEAYTWKTAYDEAYAKYSPGKLLMENLTEWHLDDANIVRTDSCAVPDHPIMARFWREREEMGTLVIGLRQNSDRDVRQVTAQLHLYRNTRNMARMLRQKILSLAGR</sequence>
<name>A0A7W6NKT4_9HYPH</name>
<evidence type="ECO:0000259" key="1">
    <source>
        <dbReference type="Pfam" id="PF13480"/>
    </source>
</evidence>